<dbReference type="PANTHER" id="PTHR34216">
    <property type="match status" value="1"/>
</dbReference>
<evidence type="ECO:0000259" key="7">
    <source>
        <dbReference type="PROSITE" id="PS51677"/>
    </source>
</evidence>
<comment type="caution">
    <text evidence="8">The sequence shown here is derived from an EMBL/GenBank/DDBJ whole genome shotgun (WGS) entry which is preliminary data.</text>
</comment>
<dbReference type="Pfam" id="PF01522">
    <property type="entry name" value="Polysacc_deac_1"/>
    <property type="match status" value="1"/>
</dbReference>
<dbReference type="InterPro" id="IPR011330">
    <property type="entry name" value="Glyco_hydro/deAcase_b/a-brl"/>
</dbReference>
<evidence type="ECO:0000313" key="8">
    <source>
        <dbReference type="EMBL" id="TFU02817.1"/>
    </source>
</evidence>
<dbReference type="GO" id="GO:0016810">
    <property type="term" value="F:hydrolase activity, acting on carbon-nitrogen (but not peptide) bonds"/>
    <property type="evidence" value="ECO:0007669"/>
    <property type="project" value="InterPro"/>
</dbReference>
<evidence type="ECO:0000256" key="5">
    <source>
        <dbReference type="ARBA" id="ARBA00032976"/>
    </source>
</evidence>
<dbReference type="Gene3D" id="3.20.20.370">
    <property type="entry name" value="Glycoside hydrolase/deacetylase"/>
    <property type="match status" value="1"/>
</dbReference>
<gene>
    <name evidence="8" type="primary">pgaB</name>
    <name evidence="8" type="ORF">EUV02_06230</name>
</gene>
<comment type="function">
    <text evidence="1">Is involved in generating a small heat-stable compound (Nod), an acylated oligomer of N-acetylglucosamine, that stimulates mitosis in various plant protoplasts.</text>
</comment>
<protein>
    <recommendedName>
        <fullName evidence="3">Chitooligosaccharide deacetylase</fullName>
    </recommendedName>
    <alternativeName>
        <fullName evidence="5">Nodulation protein B</fullName>
    </alternativeName>
</protein>
<comment type="similarity">
    <text evidence="2">Belongs to the polysaccharide deacetylase family.</text>
</comment>
<name>A0A4Y9ELA0_9SPHN</name>
<dbReference type="InterPro" id="IPR023854">
    <property type="entry name" value="PGA_deacetylase_PgaB"/>
</dbReference>
<proteinExistence type="inferred from homology"/>
<dbReference type="NCBIfam" id="TIGR03938">
    <property type="entry name" value="deacetyl_PgaB"/>
    <property type="match status" value="1"/>
</dbReference>
<dbReference type="Proteomes" id="UP000297737">
    <property type="component" value="Unassembled WGS sequence"/>
</dbReference>
<dbReference type="InterPro" id="IPR002509">
    <property type="entry name" value="NODB_dom"/>
</dbReference>
<dbReference type="AlphaFoldDB" id="A0A4Y9ELA0"/>
<keyword evidence="4 6" id="KW-0732">Signal</keyword>
<dbReference type="InterPro" id="IPR051398">
    <property type="entry name" value="Polysacch_Deacetylase"/>
</dbReference>
<feature type="domain" description="NodB homology" evidence="7">
    <location>
        <begin position="95"/>
        <end position="333"/>
    </location>
</feature>
<dbReference type="PANTHER" id="PTHR34216:SF7">
    <property type="entry name" value="POLY-BETA-1,6-N-ACETYL-D-GLUCOSAMINE N-DEACETYLASE"/>
    <property type="match status" value="1"/>
</dbReference>
<dbReference type="InterPro" id="IPR032772">
    <property type="entry name" value="PGA_deacetylase_PgaB_C"/>
</dbReference>
<evidence type="ECO:0000256" key="6">
    <source>
        <dbReference type="SAM" id="SignalP"/>
    </source>
</evidence>
<sequence length="645" mass="71871">MIGTAVFKTLLAALVLAFVTTAGVAAASTPPHDYIVLNYHDITATGQHTPPFDRVGVSEAHFADQLDWLAREGYHPISVQNLVDAAAGKSQLPEKAVLLTFDDGYESFYTRAYPLLKKHNFPAVAAIIGTWINGEAKPDVPGYKPVMTWAQVRELDKSGLVEIASHTYGLHNAIPSNPQGGKEAAVTTRRYDAATGRYETDAEYRTRIATGMQKSAAFLKRELGHPVRVMVWPYGEYNAIAVADAAKAGMPITMALADGKNALPNLSVIDRLILTDDPGIGQFSDIVETQRAARVQRVVHVDLDYIYDADPAQTHRNLSALVDRIRDMGVSTVYLQAYSDPDGDGNADAVYFPNRHLPMRADLFAYAATQLKTRAGVKVYAWMPMMAYKAKLPADWYVQEWHDGKAGPSQHIYTRLSPFNPKARAWVGDIYEDLAVHAIFDGVLFHDDGILSDYEDVSPAALAYGHKHWGLPTDFDKLHATPAMRLAWAKHKSEYLAEFTDELTARVRVYRPYIKTARNIYSRPILQTDAEEWYAQSLPVFLKHYDYVGIEAMPEMENATDADAWLKQLVIDVAKQPDGLAKSVFELQTVDWKTKQPVAMPVLLGQIELLKKAGAINLGYYPDNPYRDQPKLSDMKREFAVQVQP</sequence>
<dbReference type="EMBL" id="SIHO01000002">
    <property type="protein sequence ID" value="TFU02817.1"/>
    <property type="molecule type" value="Genomic_DNA"/>
</dbReference>
<evidence type="ECO:0000256" key="4">
    <source>
        <dbReference type="ARBA" id="ARBA00022729"/>
    </source>
</evidence>
<evidence type="ECO:0000256" key="3">
    <source>
        <dbReference type="ARBA" id="ARBA00020071"/>
    </source>
</evidence>
<feature type="chain" id="PRO_5021257365" description="Chitooligosaccharide deacetylase" evidence="6">
    <location>
        <begin position="28"/>
        <end position="645"/>
    </location>
</feature>
<evidence type="ECO:0000313" key="9">
    <source>
        <dbReference type="Proteomes" id="UP000297737"/>
    </source>
</evidence>
<evidence type="ECO:0000256" key="1">
    <source>
        <dbReference type="ARBA" id="ARBA00003236"/>
    </source>
</evidence>
<evidence type="ECO:0000256" key="2">
    <source>
        <dbReference type="ARBA" id="ARBA00010973"/>
    </source>
</evidence>
<dbReference type="SUPFAM" id="SSF88713">
    <property type="entry name" value="Glycoside hydrolase/deacetylase"/>
    <property type="match status" value="1"/>
</dbReference>
<keyword evidence="9" id="KW-1185">Reference proteome</keyword>
<dbReference type="Gene3D" id="3.20.20.80">
    <property type="entry name" value="Glycosidases"/>
    <property type="match status" value="1"/>
</dbReference>
<accession>A0A4Y9ELA0</accession>
<feature type="signal peptide" evidence="6">
    <location>
        <begin position="1"/>
        <end position="27"/>
    </location>
</feature>
<dbReference type="GO" id="GO:0043708">
    <property type="term" value="P:cell adhesion involved in biofilm formation"/>
    <property type="evidence" value="ECO:0007669"/>
    <property type="project" value="InterPro"/>
</dbReference>
<reference evidence="8 9" key="1">
    <citation type="submission" date="2019-02" db="EMBL/GenBank/DDBJ databases">
        <title>Polymorphobacter sp. isolated from the lake at the Tibet of China.</title>
        <authorList>
            <person name="Li A."/>
        </authorList>
    </citation>
    <scope>NUCLEOTIDE SEQUENCE [LARGE SCALE GENOMIC DNA]</scope>
    <source>
        <strain evidence="8 9">DJ1R-1</strain>
    </source>
</reference>
<dbReference type="Pfam" id="PF14883">
    <property type="entry name" value="GHL13"/>
    <property type="match status" value="1"/>
</dbReference>
<dbReference type="GO" id="GO:0005975">
    <property type="term" value="P:carbohydrate metabolic process"/>
    <property type="evidence" value="ECO:0007669"/>
    <property type="project" value="InterPro"/>
</dbReference>
<dbReference type="OrthoDB" id="9814639at2"/>
<dbReference type="PROSITE" id="PS51677">
    <property type="entry name" value="NODB"/>
    <property type="match status" value="1"/>
</dbReference>
<organism evidence="8 9">
    <name type="scientific">Glacieibacterium arshaanense</name>
    <dbReference type="NCBI Taxonomy" id="2511025"/>
    <lineage>
        <taxon>Bacteria</taxon>
        <taxon>Pseudomonadati</taxon>
        <taxon>Pseudomonadota</taxon>
        <taxon>Alphaproteobacteria</taxon>
        <taxon>Sphingomonadales</taxon>
        <taxon>Sphingosinicellaceae</taxon>
        <taxon>Glacieibacterium</taxon>
    </lineage>
</organism>